<dbReference type="Gene3D" id="2.30.30.100">
    <property type="match status" value="1"/>
</dbReference>
<dbReference type="InterPro" id="IPR010920">
    <property type="entry name" value="LSM_dom_sf"/>
</dbReference>
<feature type="domain" description="Sm" evidence="9">
    <location>
        <begin position="2"/>
        <end position="74"/>
    </location>
</feature>
<dbReference type="Proteomes" id="UP000031056">
    <property type="component" value="Unassembled WGS sequence"/>
</dbReference>
<evidence type="ECO:0000313" key="11">
    <source>
        <dbReference type="Proteomes" id="UP000031056"/>
    </source>
</evidence>
<evidence type="ECO:0000256" key="6">
    <source>
        <dbReference type="ARBA" id="ARBA00023187"/>
    </source>
</evidence>
<evidence type="ECO:0000256" key="8">
    <source>
        <dbReference type="ARBA" id="ARBA00023274"/>
    </source>
</evidence>
<dbReference type="GO" id="GO:0000932">
    <property type="term" value="C:P-body"/>
    <property type="evidence" value="ECO:0007669"/>
    <property type="project" value="TreeGrafter"/>
</dbReference>
<dbReference type="STRING" id="1354746.A0A0B2UD45"/>
<keyword evidence="4" id="KW-0747">Spliceosome</keyword>
<proteinExistence type="inferred from homology"/>
<dbReference type="GeneID" id="26262496"/>
<dbReference type="InterPro" id="IPR016654">
    <property type="entry name" value="U6_snRNA_Lsm2"/>
</dbReference>
<comment type="similarity">
    <text evidence="2">Belongs to the snRNP Sm proteins family.</text>
</comment>
<name>A0A0B2UD45_9MICR</name>
<dbReference type="FunCoup" id="A0A0B2UD45">
    <property type="interactions" value="303"/>
</dbReference>
<dbReference type="VEuPathDB" id="MicrosporidiaDB:M896_110250"/>
<organism evidence="10 11">
    <name type="scientific">Ordospora colligata OC4</name>
    <dbReference type="NCBI Taxonomy" id="1354746"/>
    <lineage>
        <taxon>Eukaryota</taxon>
        <taxon>Fungi</taxon>
        <taxon>Fungi incertae sedis</taxon>
        <taxon>Microsporidia</taxon>
        <taxon>Ordosporidae</taxon>
        <taxon>Ordospora</taxon>
    </lineage>
</organism>
<protein>
    <submittedName>
        <fullName evidence="10">Small nuclear ribonucleoprotein</fullName>
    </submittedName>
</protein>
<comment type="caution">
    <text evidence="10">The sequence shown here is derived from an EMBL/GenBank/DDBJ whole genome shotgun (WGS) entry which is preliminary data.</text>
</comment>
<dbReference type="InParanoid" id="A0A0B2UD45"/>
<reference evidence="10 11" key="1">
    <citation type="journal article" date="2014" name="MBio">
        <title>The Ordospora colligata genome; evolution of extreme reduction in microsporidia and host-to-parasite horizontal gene transfer.</title>
        <authorList>
            <person name="Pombert J.-F."/>
            <person name="Haag K.L."/>
            <person name="Beidas S."/>
            <person name="Ebert D."/>
            <person name="Keeling P.J."/>
        </authorList>
    </citation>
    <scope>NUCLEOTIDE SEQUENCE [LARGE SCALE GENOMIC DNA]</scope>
    <source>
        <strain evidence="10 11">OC4</strain>
    </source>
</reference>
<gene>
    <name evidence="10" type="ORF">M896_110250</name>
</gene>
<evidence type="ECO:0000313" key="10">
    <source>
        <dbReference type="EMBL" id="KHN68996.1"/>
    </source>
</evidence>
<evidence type="ECO:0000256" key="1">
    <source>
        <dbReference type="ARBA" id="ARBA00004123"/>
    </source>
</evidence>
<evidence type="ECO:0000259" key="9">
    <source>
        <dbReference type="PROSITE" id="PS52002"/>
    </source>
</evidence>
<dbReference type="GO" id="GO:0071011">
    <property type="term" value="C:precatalytic spliceosome"/>
    <property type="evidence" value="ECO:0007669"/>
    <property type="project" value="TreeGrafter"/>
</dbReference>
<dbReference type="PANTHER" id="PTHR13829:SF2">
    <property type="entry name" value="U6 SNRNA-ASSOCIATED SM-LIKE PROTEIN LSM2"/>
    <property type="match status" value="1"/>
</dbReference>
<dbReference type="PANTHER" id="PTHR13829">
    <property type="entry name" value="SNRNP CORE PROTEIN FAMILY MEMBER"/>
    <property type="match status" value="1"/>
</dbReference>
<dbReference type="EMBL" id="JOKQ01000011">
    <property type="protein sequence ID" value="KHN68996.1"/>
    <property type="molecule type" value="Genomic_DNA"/>
</dbReference>
<evidence type="ECO:0000256" key="3">
    <source>
        <dbReference type="ARBA" id="ARBA00022664"/>
    </source>
</evidence>
<dbReference type="GO" id="GO:0000398">
    <property type="term" value="P:mRNA splicing, via spliceosome"/>
    <property type="evidence" value="ECO:0007669"/>
    <property type="project" value="TreeGrafter"/>
</dbReference>
<evidence type="ECO:0000256" key="5">
    <source>
        <dbReference type="ARBA" id="ARBA00022884"/>
    </source>
</evidence>
<evidence type="ECO:0000256" key="4">
    <source>
        <dbReference type="ARBA" id="ARBA00022728"/>
    </source>
</evidence>
<dbReference type="InterPro" id="IPR001163">
    <property type="entry name" value="Sm_dom_euk/arc"/>
</dbReference>
<dbReference type="SMART" id="SM00651">
    <property type="entry name" value="Sm"/>
    <property type="match status" value="1"/>
</dbReference>
<dbReference type="HOGENOM" id="CLU_130474_4_0_1"/>
<dbReference type="GO" id="GO:0071013">
    <property type="term" value="C:catalytic step 2 spliceosome"/>
    <property type="evidence" value="ECO:0007669"/>
    <property type="project" value="TreeGrafter"/>
</dbReference>
<dbReference type="OrthoDB" id="10256176at2759"/>
<dbReference type="AlphaFoldDB" id="A0A0B2UD45"/>
<keyword evidence="8 10" id="KW-0687">Ribonucleoprotein</keyword>
<dbReference type="InterPro" id="IPR047575">
    <property type="entry name" value="Sm"/>
</dbReference>
<keyword evidence="3" id="KW-0507">mRNA processing</keyword>
<dbReference type="RefSeq" id="XP_014563038.1">
    <property type="nucleotide sequence ID" value="XM_014707552.1"/>
</dbReference>
<dbReference type="GO" id="GO:0003723">
    <property type="term" value="F:RNA binding"/>
    <property type="evidence" value="ECO:0007669"/>
    <property type="project" value="UniProtKB-KW"/>
</dbReference>
<dbReference type="GO" id="GO:0005688">
    <property type="term" value="C:U6 snRNP"/>
    <property type="evidence" value="ECO:0007669"/>
    <property type="project" value="TreeGrafter"/>
</dbReference>
<evidence type="ECO:0000256" key="2">
    <source>
        <dbReference type="ARBA" id="ARBA00006850"/>
    </source>
</evidence>
<comment type="subcellular location">
    <subcellularLocation>
        <location evidence="1">Nucleus</location>
    </subcellularLocation>
</comment>
<keyword evidence="7" id="KW-0539">Nucleus</keyword>
<dbReference type="GO" id="GO:0046540">
    <property type="term" value="C:U4/U6 x U5 tri-snRNP complex"/>
    <property type="evidence" value="ECO:0007669"/>
    <property type="project" value="TreeGrafter"/>
</dbReference>
<evidence type="ECO:0000256" key="7">
    <source>
        <dbReference type="ARBA" id="ARBA00023242"/>
    </source>
</evidence>
<sequence length="94" mass="10702">MLFYEFLQANLKSRMLVVLKNGVSISGELYSVDPYMNLSLQEVNVVGDYPGLNGVHMCSIRGSSVKYVMMKRNERLLEALNGGSRLRMLFNKCY</sequence>
<keyword evidence="11" id="KW-1185">Reference proteome</keyword>
<dbReference type="Pfam" id="PF01423">
    <property type="entry name" value="LSM"/>
    <property type="match status" value="1"/>
</dbReference>
<accession>A0A0B2UD45</accession>
<dbReference type="PROSITE" id="PS52002">
    <property type="entry name" value="SM"/>
    <property type="match status" value="1"/>
</dbReference>
<keyword evidence="6" id="KW-0508">mRNA splicing</keyword>
<dbReference type="SUPFAM" id="SSF50182">
    <property type="entry name" value="Sm-like ribonucleoproteins"/>
    <property type="match status" value="1"/>
</dbReference>
<dbReference type="GO" id="GO:1990726">
    <property type="term" value="C:Lsm1-7-Pat1 complex"/>
    <property type="evidence" value="ECO:0007669"/>
    <property type="project" value="TreeGrafter"/>
</dbReference>
<keyword evidence="5" id="KW-0694">RNA-binding</keyword>